<gene>
    <name evidence="1" type="ORF">F1654_05630</name>
</gene>
<sequence>MSKDVFGKLNLLKRGGSTSRVIDLVSIRERHGQEADWARHPMFRNARLNRSFIVKHTLRAWEREELGGSRTSATKVIIPISDTELAMGGHSIFVEHPRFESQLAQHLGVSVGESAFASDVDRLRSLALLPSFDPYLLHEYFRRRGDKVAPCYFVISDDELRQITEFVASQIDLLVRKAMGKASLDSLDKSRRLAKVLFEDEDSPQLAVLRDALRMTAQEYRDGVFGWKGTLYYSWRAGECYADLAAFIKDLKGLRIPGLSAADRAEIEGVTRSIGQLSARRWARLKSRLNEYNEEFTRFVERGDPAALKAFMSRAPQLFVEMGEDIGRLQHVSSYWRFWTRGRRANAMTPVEAFDLLPDFEAALMVTDLDKAA</sequence>
<evidence type="ECO:0000313" key="2">
    <source>
        <dbReference type="Proteomes" id="UP000325122"/>
    </source>
</evidence>
<dbReference type="RefSeq" id="WP_150022489.1">
    <property type="nucleotide sequence ID" value="NZ_VWOJ01000001.1"/>
</dbReference>
<name>A0A5M6ZP13_9PROT</name>
<dbReference type="EMBL" id="VWOJ01000001">
    <property type="protein sequence ID" value="KAA5805457.1"/>
    <property type="molecule type" value="Genomic_DNA"/>
</dbReference>
<dbReference type="AlphaFoldDB" id="A0A5M6ZP13"/>
<proteinExistence type="predicted"/>
<organism evidence="1 2">
    <name type="scientific">Alkalicaulis satelles</name>
    <dbReference type="NCBI Taxonomy" id="2609175"/>
    <lineage>
        <taxon>Bacteria</taxon>
        <taxon>Pseudomonadati</taxon>
        <taxon>Pseudomonadota</taxon>
        <taxon>Alphaproteobacteria</taxon>
        <taxon>Maricaulales</taxon>
        <taxon>Maricaulaceae</taxon>
        <taxon>Alkalicaulis</taxon>
    </lineage>
</organism>
<protein>
    <submittedName>
        <fullName evidence="1">Uncharacterized protein</fullName>
    </submittedName>
</protein>
<accession>A0A5M6ZP13</accession>
<dbReference type="Proteomes" id="UP000325122">
    <property type="component" value="Unassembled WGS sequence"/>
</dbReference>
<evidence type="ECO:0000313" key="1">
    <source>
        <dbReference type="EMBL" id="KAA5805457.1"/>
    </source>
</evidence>
<comment type="caution">
    <text evidence="1">The sequence shown here is derived from an EMBL/GenBank/DDBJ whole genome shotgun (WGS) entry which is preliminary data.</text>
</comment>
<keyword evidence="2" id="KW-1185">Reference proteome</keyword>
<reference evidence="1 2" key="1">
    <citation type="submission" date="2019-09" db="EMBL/GenBank/DDBJ databases">
        <authorList>
            <person name="Kevbrin V."/>
            <person name="Grouzdev D.S."/>
        </authorList>
    </citation>
    <scope>NUCLEOTIDE SEQUENCE [LARGE SCALE GENOMIC DNA]</scope>
    <source>
        <strain evidence="1 2">G-192</strain>
    </source>
</reference>